<dbReference type="InterPro" id="IPR006225">
    <property type="entry name" value="PsdUridine_synth_RluC/D"/>
</dbReference>
<dbReference type="CDD" id="cd00165">
    <property type="entry name" value="S4"/>
    <property type="match status" value="1"/>
</dbReference>
<comment type="similarity">
    <text evidence="2 6">Belongs to the pseudouridine synthase RluA family.</text>
</comment>
<dbReference type="GO" id="GO:0003723">
    <property type="term" value="F:RNA binding"/>
    <property type="evidence" value="ECO:0007669"/>
    <property type="project" value="UniProtKB-KW"/>
</dbReference>
<evidence type="ECO:0000256" key="5">
    <source>
        <dbReference type="PROSITE-ProRule" id="PRU00182"/>
    </source>
</evidence>
<dbReference type="GO" id="GO:0120159">
    <property type="term" value="F:rRNA pseudouridine synthase activity"/>
    <property type="evidence" value="ECO:0007669"/>
    <property type="project" value="UniProtKB-ARBA"/>
</dbReference>
<comment type="caution">
    <text evidence="8">The sequence shown here is derived from an EMBL/GenBank/DDBJ whole genome shotgun (WGS) entry which is preliminary data.</text>
</comment>
<dbReference type="InterPro" id="IPR002942">
    <property type="entry name" value="S4_RNA-bd"/>
</dbReference>
<dbReference type="InterPro" id="IPR006224">
    <property type="entry name" value="PsdUridine_synth_RluA-like_CS"/>
</dbReference>
<dbReference type="PROSITE" id="PS50889">
    <property type="entry name" value="S4"/>
    <property type="match status" value="1"/>
</dbReference>
<keyword evidence="5" id="KW-0694">RNA-binding</keyword>
<dbReference type="SMART" id="SM00363">
    <property type="entry name" value="S4"/>
    <property type="match status" value="1"/>
</dbReference>
<feature type="active site" evidence="4">
    <location>
        <position position="140"/>
    </location>
</feature>
<dbReference type="InterPro" id="IPR036986">
    <property type="entry name" value="S4_RNA-bd_sf"/>
</dbReference>
<protein>
    <recommendedName>
        <fullName evidence="6">Pseudouridine synthase</fullName>
        <ecNumber evidence="6">5.4.99.-</ecNumber>
    </recommendedName>
</protein>
<dbReference type="Pfam" id="PF00849">
    <property type="entry name" value="PseudoU_synth_2"/>
    <property type="match status" value="1"/>
</dbReference>
<dbReference type="PROSITE" id="PS01129">
    <property type="entry name" value="PSI_RLU"/>
    <property type="match status" value="1"/>
</dbReference>
<evidence type="ECO:0000256" key="4">
    <source>
        <dbReference type="PIRSR" id="PIRSR606225-1"/>
    </source>
</evidence>
<evidence type="ECO:0000256" key="6">
    <source>
        <dbReference type="RuleBase" id="RU362028"/>
    </source>
</evidence>
<comment type="function">
    <text evidence="6">Responsible for synthesis of pseudouridine from uracil.</text>
</comment>
<sequence>MDVQQLSFRTKLGDAGLRLDQVCASRLAPLSRTRVKALVQKGSILVDGRSSTPSFRVSPGQTVTVEMPAPLTETIEPWSINLSIVFEDEHLAVIDKPPGLSMHPGPGHPNRTLVNALVHRWPDWHTLGPDSRLGLVHRLDMDTSGLVVVARTAAAQVKLQRQFSERTVGKSYTTLLDGWLEPQSGTVDVPLGRHPRWHQRQAAFPAGSAVAGIRIRDALTDFKVSRYLVSRPPGLQHPFSLTDLRLHTGRTHQIRVHMAWLGFPVVGDRVYGLTKPRLHMTRQFLHASRLSFDHPCTGEHMTFQSDLPGDLAGPLAGLAPAD</sequence>
<dbReference type="Pfam" id="PF01479">
    <property type="entry name" value="S4"/>
    <property type="match status" value="1"/>
</dbReference>
<dbReference type="InterPro" id="IPR050188">
    <property type="entry name" value="RluA_PseudoU_synthase"/>
</dbReference>
<evidence type="ECO:0000256" key="3">
    <source>
        <dbReference type="ARBA" id="ARBA00023235"/>
    </source>
</evidence>
<dbReference type="PANTHER" id="PTHR21600:SF44">
    <property type="entry name" value="RIBOSOMAL LARGE SUBUNIT PSEUDOURIDINE SYNTHASE D"/>
    <property type="match status" value="1"/>
</dbReference>
<dbReference type="PANTHER" id="PTHR21600">
    <property type="entry name" value="MITOCHONDRIAL RNA PSEUDOURIDINE SYNTHASE"/>
    <property type="match status" value="1"/>
</dbReference>
<dbReference type="EC" id="5.4.99.-" evidence="6"/>
<keyword evidence="3 6" id="KW-0413">Isomerase</keyword>
<gene>
    <name evidence="8" type="ORF">F4Y08_16765</name>
</gene>
<evidence type="ECO:0000256" key="2">
    <source>
        <dbReference type="ARBA" id="ARBA00010876"/>
    </source>
</evidence>
<dbReference type="CDD" id="cd02869">
    <property type="entry name" value="PseudoU_synth_RluA_like"/>
    <property type="match status" value="1"/>
</dbReference>
<evidence type="ECO:0000259" key="7">
    <source>
        <dbReference type="SMART" id="SM00363"/>
    </source>
</evidence>
<dbReference type="AlphaFoldDB" id="A0A6B1DZ21"/>
<accession>A0A6B1DZ21</accession>
<dbReference type="InterPro" id="IPR006145">
    <property type="entry name" value="PsdUridine_synth_RsuA/RluA"/>
</dbReference>
<name>A0A6B1DZ21_9CHLR</name>
<dbReference type="EMBL" id="VXPY01000121">
    <property type="protein sequence ID" value="MYD91955.1"/>
    <property type="molecule type" value="Genomic_DNA"/>
</dbReference>
<dbReference type="NCBIfam" id="TIGR00005">
    <property type="entry name" value="rluA_subfam"/>
    <property type="match status" value="1"/>
</dbReference>
<dbReference type="GO" id="GO:0000455">
    <property type="term" value="P:enzyme-directed rRNA pseudouridine synthesis"/>
    <property type="evidence" value="ECO:0007669"/>
    <property type="project" value="UniProtKB-ARBA"/>
</dbReference>
<dbReference type="Gene3D" id="3.10.290.10">
    <property type="entry name" value="RNA-binding S4 domain"/>
    <property type="match status" value="1"/>
</dbReference>
<comment type="catalytic activity">
    <reaction evidence="1 6">
        <text>a uridine in RNA = a pseudouridine in RNA</text>
        <dbReference type="Rhea" id="RHEA:48348"/>
        <dbReference type="Rhea" id="RHEA-COMP:12068"/>
        <dbReference type="Rhea" id="RHEA-COMP:12069"/>
        <dbReference type="ChEBI" id="CHEBI:65314"/>
        <dbReference type="ChEBI" id="CHEBI:65315"/>
    </reaction>
</comment>
<dbReference type="InterPro" id="IPR020103">
    <property type="entry name" value="PsdUridine_synth_cat_dom_sf"/>
</dbReference>
<evidence type="ECO:0000256" key="1">
    <source>
        <dbReference type="ARBA" id="ARBA00000073"/>
    </source>
</evidence>
<dbReference type="SUPFAM" id="SSF55120">
    <property type="entry name" value="Pseudouridine synthase"/>
    <property type="match status" value="1"/>
</dbReference>
<evidence type="ECO:0000313" key="8">
    <source>
        <dbReference type="EMBL" id="MYD91955.1"/>
    </source>
</evidence>
<organism evidence="8">
    <name type="scientific">Caldilineaceae bacterium SB0662_bin_9</name>
    <dbReference type="NCBI Taxonomy" id="2605258"/>
    <lineage>
        <taxon>Bacteria</taxon>
        <taxon>Bacillati</taxon>
        <taxon>Chloroflexota</taxon>
        <taxon>Caldilineae</taxon>
        <taxon>Caldilineales</taxon>
        <taxon>Caldilineaceae</taxon>
    </lineage>
</organism>
<proteinExistence type="inferred from homology"/>
<dbReference type="Gene3D" id="3.30.2350.10">
    <property type="entry name" value="Pseudouridine synthase"/>
    <property type="match status" value="1"/>
</dbReference>
<feature type="domain" description="RNA-binding S4" evidence="7">
    <location>
        <begin position="17"/>
        <end position="76"/>
    </location>
</feature>
<dbReference type="SUPFAM" id="SSF55174">
    <property type="entry name" value="Alpha-L RNA-binding motif"/>
    <property type="match status" value="1"/>
</dbReference>
<reference evidence="8" key="1">
    <citation type="submission" date="2019-09" db="EMBL/GenBank/DDBJ databases">
        <title>Characterisation of the sponge microbiome using genome-centric metagenomics.</title>
        <authorList>
            <person name="Engelberts J.P."/>
            <person name="Robbins S.J."/>
            <person name="De Goeij J.M."/>
            <person name="Aranda M."/>
            <person name="Bell S.C."/>
            <person name="Webster N.S."/>
        </authorList>
    </citation>
    <scope>NUCLEOTIDE SEQUENCE</scope>
    <source>
        <strain evidence="8">SB0662_bin_9</strain>
    </source>
</reference>